<evidence type="ECO:0000313" key="2">
    <source>
        <dbReference type="Proteomes" id="UP001189429"/>
    </source>
</evidence>
<reference evidence="1" key="1">
    <citation type="submission" date="2023-10" db="EMBL/GenBank/DDBJ databases">
        <authorList>
            <person name="Chen Y."/>
            <person name="Shah S."/>
            <person name="Dougan E. K."/>
            <person name="Thang M."/>
            <person name="Chan C."/>
        </authorList>
    </citation>
    <scope>NUCLEOTIDE SEQUENCE [LARGE SCALE GENOMIC DNA]</scope>
</reference>
<accession>A0ABN9QCC1</accession>
<sequence>MEHLAAAHPGRIAGRLSFRRCRCGPDEGAVRVDRCPGDLDRPRTQVVREAIPYLYPEKPQPDCQLHRGLEGIVTMLGDDGDICVEWVGTAATWVLQRHITRLLVADHLQKGVEGTVKRMHPSGDAFISWHGEGDKWILKDQFSHIAVRESLLASQ</sequence>
<dbReference type="EMBL" id="CAUYUJ010002455">
    <property type="protein sequence ID" value="CAK0800874.1"/>
    <property type="molecule type" value="Genomic_DNA"/>
</dbReference>
<protein>
    <submittedName>
        <fullName evidence="1">Uncharacterized protein</fullName>
    </submittedName>
</protein>
<keyword evidence="2" id="KW-1185">Reference proteome</keyword>
<evidence type="ECO:0000313" key="1">
    <source>
        <dbReference type="EMBL" id="CAK0800874.1"/>
    </source>
</evidence>
<dbReference type="Proteomes" id="UP001189429">
    <property type="component" value="Unassembled WGS sequence"/>
</dbReference>
<organism evidence="1 2">
    <name type="scientific">Prorocentrum cordatum</name>
    <dbReference type="NCBI Taxonomy" id="2364126"/>
    <lineage>
        <taxon>Eukaryota</taxon>
        <taxon>Sar</taxon>
        <taxon>Alveolata</taxon>
        <taxon>Dinophyceae</taxon>
        <taxon>Prorocentrales</taxon>
        <taxon>Prorocentraceae</taxon>
        <taxon>Prorocentrum</taxon>
    </lineage>
</organism>
<proteinExistence type="predicted"/>
<gene>
    <name evidence="1" type="ORF">PCOR1329_LOCUS8904</name>
</gene>
<name>A0ABN9QCC1_9DINO</name>
<feature type="non-terminal residue" evidence="1">
    <location>
        <position position="155"/>
    </location>
</feature>
<comment type="caution">
    <text evidence="1">The sequence shown here is derived from an EMBL/GenBank/DDBJ whole genome shotgun (WGS) entry which is preliminary data.</text>
</comment>